<sequence length="34" mass="4113">MGIGLTRDEYDDEQEEWKERVYRIANAINKTVRL</sequence>
<proteinExistence type="predicted"/>
<gene>
    <name evidence="1" type="ORF">LCGC14_1626170</name>
</gene>
<accession>A0A0F9IQY7</accession>
<protein>
    <submittedName>
        <fullName evidence="1">Uncharacterized protein</fullName>
    </submittedName>
</protein>
<evidence type="ECO:0000313" key="1">
    <source>
        <dbReference type="EMBL" id="KKM22349.1"/>
    </source>
</evidence>
<organism evidence="1">
    <name type="scientific">marine sediment metagenome</name>
    <dbReference type="NCBI Taxonomy" id="412755"/>
    <lineage>
        <taxon>unclassified sequences</taxon>
        <taxon>metagenomes</taxon>
        <taxon>ecological metagenomes</taxon>
    </lineage>
</organism>
<dbReference type="EMBL" id="LAZR01013353">
    <property type="protein sequence ID" value="KKM22349.1"/>
    <property type="molecule type" value="Genomic_DNA"/>
</dbReference>
<reference evidence="1" key="1">
    <citation type="journal article" date="2015" name="Nature">
        <title>Complex archaea that bridge the gap between prokaryotes and eukaryotes.</title>
        <authorList>
            <person name="Spang A."/>
            <person name="Saw J.H."/>
            <person name="Jorgensen S.L."/>
            <person name="Zaremba-Niedzwiedzka K."/>
            <person name="Martijn J."/>
            <person name="Lind A.E."/>
            <person name="van Eijk R."/>
            <person name="Schleper C."/>
            <person name="Guy L."/>
            <person name="Ettema T.J."/>
        </authorList>
    </citation>
    <scope>NUCLEOTIDE SEQUENCE</scope>
</reference>
<dbReference type="AlphaFoldDB" id="A0A0F9IQY7"/>
<comment type="caution">
    <text evidence="1">The sequence shown here is derived from an EMBL/GenBank/DDBJ whole genome shotgun (WGS) entry which is preliminary data.</text>
</comment>
<name>A0A0F9IQY7_9ZZZZ</name>
<feature type="non-terminal residue" evidence="1">
    <location>
        <position position="34"/>
    </location>
</feature>